<sequence>MLERVKGFEDWSNDEIFDRSIREMVITGTKTVGGEGGKRVTWVGRMVVREISPGKWVSPGNGVIMKRSKDDARDRRLHGDTRKQKWRNEFVGVGEGDGGKWFCRKMFLAGKCGWSGSSLKESSALSVGVVVEVVSDTGGSQTKMSAE</sequence>
<gene>
    <name evidence="1" type="ORF">L6452_37573</name>
</gene>
<accession>A0ACB8Y414</accession>
<reference evidence="1 2" key="2">
    <citation type="journal article" date="2022" name="Mol. Ecol. Resour.">
        <title>The genomes of chicory, endive, great burdock and yacon provide insights into Asteraceae paleo-polyploidization history and plant inulin production.</title>
        <authorList>
            <person name="Fan W."/>
            <person name="Wang S."/>
            <person name="Wang H."/>
            <person name="Wang A."/>
            <person name="Jiang F."/>
            <person name="Liu H."/>
            <person name="Zhao H."/>
            <person name="Xu D."/>
            <person name="Zhang Y."/>
        </authorList>
    </citation>
    <scope>NUCLEOTIDE SEQUENCE [LARGE SCALE GENOMIC DNA]</scope>
    <source>
        <strain evidence="2">cv. Niubang</strain>
    </source>
</reference>
<dbReference type="Proteomes" id="UP001055879">
    <property type="component" value="Linkage Group LG14"/>
</dbReference>
<reference evidence="2" key="1">
    <citation type="journal article" date="2022" name="Mol. Ecol. Resour.">
        <title>The genomes of chicory, endive, great burdock and yacon provide insights into Asteraceae palaeo-polyploidization history and plant inulin production.</title>
        <authorList>
            <person name="Fan W."/>
            <person name="Wang S."/>
            <person name="Wang H."/>
            <person name="Wang A."/>
            <person name="Jiang F."/>
            <person name="Liu H."/>
            <person name="Zhao H."/>
            <person name="Xu D."/>
            <person name="Zhang Y."/>
        </authorList>
    </citation>
    <scope>NUCLEOTIDE SEQUENCE [LARGE SCALE GENOMIC DNA]</scope>
    <source>
        <strain evidence="2">cv. Niubang</strain>
    </source>
</reference>
<evidence type="ECO:0000313" key="2">
    <source>
        <dbReference type="Proteomes" id="UP001055879"/>
    </source>
</evidence>
<proteinExistence type="predicted"/>
<comment type="caution">
    <text evidence="1">The sequence shown here is derived from an EMBL/GenBank/DDBJ whole genome shotgun (WGS) entry which is preliminary data.</text>
</comment>
<dbReference type="EMBL" id="CM042060">
    <property type="protein sequence ID" value="KAI3678286.1"/>
    <property type="molecule type" value="Genomic_DNA"/>
</dbReference>
<evidence type="ECO:0000313" key="1">
    <source>
        <dbReference type="EMBL" id="KAI3678286.1"/>
    </source>
</evidence>
<keyword evidence="2" id="KW-1185">Reference proteome</keyword>
<protein>
    <submittedName>
        <fullName evidence="1">Uncharacterized protein</fullName>
    </submittedName>
</protein>
<name>A0ACB8Y414_ARCLA</name>
<organism evidence="1 2">
    <name type="scientific">Arctium lappa</name>
    <name type="common">Greater burdock</name>
    <name type="synonym">Lappa major</name>
    <dbReference type="NCBI Taxonomy" id="4217"/>
    <lineage>
        <taxon>Eukaryota</taxon>
        <taxon>Viridiplantae</taxon>
        <taxon>Streptophyta</taxon>
        <taxon>Embryophyta</taxon>
        <taxon>Tracheophyta</taxon>
        <taxon>Spermatophyta</taxon>
        <taxon>Magnoliopsida</taxon>
        <taxon>eudicotyledons</taxon>
        <taxon>Gunneridae</taxon>
        <taxon>Pentapetalae</taxon>
        <taxon>asterids</taxon>
        <taxon>campanulids</taxon>
        <taxon>Asterales</taxon>
        <taxon>Asteraceae</taxon>
        <taxon>Carduoideae</taxon>
        <taxon>Cardueae</taxon>
        <taxon>Arctiinae</taxon>
        <taxon>Arctium</taxon>
    </lineage>
</organism>